<organism evidence="1 2">
    <name type="scientific">Aeromonas caviae</name>
    <name type="common">Aeromonas punctata</name>
    <dbReference type="NCBI Taxonomy" id="648"/>
    <lineage>
        <taxon>Bacteria</taxon>
        <taxon>Pseudomonadati</taxon>
        <taxon>Pseudomonadota</taxon>
        <taxon>Gammaproteobacteria</taxon>
        <taxon>Aeromonadales</taxon>
        <taxon>Aeromonadaceae</taxon>
        <taxon>Aeromonas</taxon>
    </lineage>
</organism>
<name>A0AA42RCU0_AERCA</name>
<dbReference type="AlphaFoldDB" id="A0AA42RCU0"/>
<protein>
    <submittedName>
        <fullName evidence="1">Uncharacterized protein</fullName>
    </submittedName>
</protein>
<evidence type="ECO:0000313" key="2">
    <source>
        <dbReference type="Proteomes" id="UP001161704"/>
    </source>
</evidence>
<dbReference type="RefSeq" id="WP_279983095.1">
    <property type="nucleotide sequence ID" value="NZ_JAOCIZ010000169.1"/>
</dbReference>
<feature type="non-terminal residue" evidence="1">
    <location>
        <position position="64"/>
    </location>
</feature>
<sequence length="64" mass="7313">MGLRLQSQRPHDIVSIAEKLKAGSVAIRVGFWLDNEVVVFSGEKPADQKQIEMFERCITENHIF</sequence>
<proteinExistence type="predicted"/>
<accession>A0AA42RCU0</accession>
<gene>
    <name evidence="1" type="ORF">N5I20_22615</name>
</gene>
<dbReference type="EMBL" id="JAOCIZ010000169">
    <property type="protein sequence ID" value="MDH1507833.1"/>
    <property type="molecule type" value="Genomic_DNA"/>
</dbReference>
<reference evidence="1" key="1">
    <citation type="submission" date="2022-09" db="EMBL/GenBank/DDBJ databases">
        <title>Intensive care unit water sources are persistently colonized with multi-drug resistant bacteria and are the site of extensive horizontal gene transfer of antibiotic resistance genes.</title>
        <authorList>
            <person name="Diorio-Toth L."/>
        </authorList>
    </citation>
    <scope>NUCLEOTIDE SEQUENCE</scope>
    <source>
        <strain evidence="1">GD03710</strain>
    </source>
</reference>
<evidence type="ECO:0000313" key="1">
    <source>
        <dbReference type="EMBL" id="MDH1507833.1"/>
    </source>
</evidence>
<comment type="caution">
    <text evidence="1">The sequence shown here is derived from an EMBL/GenBank/DDBJ whole genome shotgun (WGS) entry which is preliminary data.</text>
</comment>
<dbReference type="Proteomes" id="UP001161704">
    <property type="component" value="Unassembled WGS sequence"/>
</dbReference>